<dbReference type="AlphaFoldDB" id="A0A5C6DGS3"/>
<evidence type="ECO:0008006" key="4">
    <source>
        <dbReference type="Google" id="ProtNLM"/>
    </source>
</evidence>
<feature type="transmembrane region" description="Helical" evidence="1">
    <location>
        <begin position="20"/>
        <end position="45"/>
    </location>
</feature>
<evidence type="ECO:0000313" key="3">
    <source>
        <dbReference type="Proteomes" id="UP000319143"/>
    </source>
</evidence>
<keyword evidence="1" id="KW-0812">Transmembrane</keyword>
<comment type="caution">
    <text evidence="2">The sequence shown here is derived from an EMBL/GenBank/DDBJ whole genome shotgun (WGS) entry which is preliminary data.</text>
</comment>
<protein>
    <recommendedName>
        <fullName evidence="4">Prepilin-type N-terminal cleavage/methylation domain-containing protein</fullName>
    </recommendedName>
</protein>
<sequence length="179" mass="19436">MREMTFQRSQTEQRNRRLRYGISLLEVIACTALLAVMIVPIAGVIRASARSIADVEGTGDHSAQSELRGALNWLTLAVRDGVVLGIDRNGRSMKLQLRSGDVVEVTRYDDQLLMIENGAKTVLAEDVSDFALKTIENPAEPGQAIGIQVVLQSVDAVSRDRVSLTATIAQPTQFSSVAN</sequence>
<dbReference type="Proteomes" id="UP000319143">
    <property type="component" value="Unassembled WGS sequence"/>
</dbReference>
<dbReference type="OrthoDB" id="282463at2"/>
<proteinExistence type="predicted"/>
<organism evidence="2 3">
    <name type="scientific">Novipirellula artificiosorum</name>
    <dbReference type="NCBI Taxonomy" id="2528016"/>
    <lineage>
        <taxon>Bacteria</taxon>
        <taxon>Pseudomonadati</taxon>
        <taxon>Planctomycetota</taxon>
        <taxon>Planctomycetia</taxon>
        <taxon>Pirellulales</taxon>
        <taxon>Pirellulaceae</taxon>
        <taxon>Novipirellula</taxon>
    </lineage>
</organism>
<accession>A0A5C6DGS3</accession>
<dbReference type="EMBL" id="SJPV01000007">
    <property type="protein sequence ID" value="TWU34931.1"/>
    <property type="molecule type" value="Genomic_DNA"/>
</dbReference>
<name>A0A5C6DGS3_9BACT</name>
<keyword evidence="1" id="KW-1133">Transmembrane helix</keyword>
<gene>
    <name evidence="2" type="ORF">Poly41_40750</name>
</gene>
<evidence type="ECO:0000256" key="1">
    <source>
        <dbReference type="SAM" id="Phobius"/>
    </source>
</evidence>
<keyword evidence="3" id="KW-1185">Reference proteome</keyword>
<reference evidence="2 3" key="1">
    <citation type="submission" date="2019-02" db="EMBL/GenBank/DDBJ databases">
        <title>Deep-cultivation of Planctomycetes and their phenomic and genomic characterization uncovers novel biology.</title>
        <authorList>
            <person name="Wiegand S."/>
            <person name="Jogler M."/>
            <person name="Boedeker C."/>
            <person name="Pinto D."/>
            <person name="Vollmers J."/>
            <person name="Rivas-Marin E."/>
            <person name="Kohn T."/>
            <person name="Peeters S.H."/>
            <person name="Heuer A."/>
            <person name="Rast P."/>
            <person name="Oberbeckmann S."/>
            <person name="Bunk B."/>
            <person name="Jeske O."/>
            <person name="Meyerdierks A."/>
            <person name="Storesund J.E."/>
            <person name="Kallscheuer N."/>
            <person name="Luecker S."/>
            <person name="Lage O.M."/>
            <person name="Pohl T."/>
            <person name="Merkel B.J."/>
            <person name="Hornburger P."/>
            <person name="Mueller R.-W."/>
            <person name="Bruemmer F."/>
            <person name="Labrenz M."/>
            <person name="Spormann A.M."/>
            <person name="Op Den Camp H."/>
            <person name="Overmann J."/>
            <person name="Amann R."/>
            <person name="Jetten M.S.M."/>
            <person name="Mascher T."/>
            <person name="Medema M.H."/>
            <person name="Devos D.P."/>
            <person name="Kaster A.-K."/>
            <person name="Ovreas L."/>
            <person name="Rohde M."/>
            <person name="Galperin M.Y."/>
            <person name="Jogler C."/>
        </authorList>
    </citation>
    <scope>NUCLEOTIDE SEQUENCE [LARGE SCALE GENOMIC DNA]</scope>
    <source>
        <strain evidence="2 3">Poly41</strain>
    </source>
</reference>
<keyword evidence="1" id="KW-0472">Membrane</keyword>
<evidence type="ECO:0000313" key="2">
    <source>
        <dbReference type="EMBL" id="TWU34931.1"/>
    </source>
</evidence>
<dbReference type="RefSeq" id="WP_146528359.1">
    <property type="nucleotide sequence ID" value="NZ_SJPV01000007.1"/>
</dbReference>